<accession>K4ITW3</accession>
<proteinExistence type="predicted"/>
<protein>
    <submittedName>
        <fullName evidence="1">Uncharacterized protein</fullName>
    </submittedName>
</protein>
<dbReference type="Proteomes" id="UP000008514">
    <property type="component" value="Chromosome"/>
</dbReference>
<dbReference type="KEGG" id="ptq:P700755_002134"/>
<evidence type="ECO:0000313" key="1">
    <source>
        <dbReference type="EMBL" id="AFU68925.1"/>
    </source>
</evidence>
<evidence type="ECO:0000313" key="2">
    <source>
        <dbReference type="Proteomes" id="UP000008514"/>
    </source>
</evidence>
<reference evidence="1" key="2">
    <citation type="submission" date="2012-09" db="EMBL/GenBank/DDBJ databases">
        <title>The complete sequence of Psychroflexus torquis an extreme psychrophile from sea-ice that is stimulated by light.</title>
        <authorList>
            <person name="Feng S."/>
            <person name="Powell S.M."/>
            <person name="Bowman J.P."/>
        </authorList>
    </citation>
    <scope>NUCLEOTIDE SEQUENCE [LARGE SCALE GENOMIC DNA]</scope>
    <source>
        <strain evidence="1">ATCC 700755</strain>
    </source>
</reference>
<sequence>MIKNFLKHLKSIKQLTFSTGCIIENDAIDYRAKSDGIAVPLIKLLSEDKRDNKKVRQFFISNKTSIKATTRLFKLKDIVALFIITEDVTLKISFDLKKHVHVQLLLGIFLGSRVVLQEINLGFEYNKVFDSPTKIENADQSFLNVLLCKAMLPYYRKSYPKLNDEEILLLLKEDPKKIASFKKELEDTYN</sequence>
<name>K4ITW3_PSYTT</name>
<dbReference type="HOGENOM" id="CLU_1426924_0_0_10"/>
<dbReference type="AlphaFoldDB" id="K4ITW3"/>
<keyword evidence="2" id="KW-1185">Reference proteome</keyword>
<gene>
    <name evidence="1" type="ordered locus">P700755_002134</name>
</gene>
<dbReference type="EMBL" id="CP003879">
    <property type="protein sequence ID" value="AFU68925.1"/>
    <property type="molecule type" value="Genomic_DNA"/>
</dbReference>
<dbReference type="RefSeq" id="WP_015024504.1">
    <property type="nucleotide sequence ID" value="NC_018721.1"/>
</dbReference>
<reference evidence="1" key="1">
    <citation type="submission" date="2006-03" db="EMBL/GenBank/DDBJ databases">
        <authorList>
            <person name="Bowman J."/>
            <person name="Ferriera S."/>
            <person name="Johnson J."/>
            <person name="Kravitz S."/>
            <person name="Halpern A."/>
            <person name="Remington K."/>
            <person name="Beeson K."/>
            <person name="Tran B."/>
            <person name="Rogers Y.-H."/>
            <person name="Friedman R."/>
            <person name="Venter J.C."/>
        </authorList>
    </citation>
    <scope>NUCLEOTIDE SEQUENCE [LARGE SCALE GENOMIC DNA]</scope>
    <source>
        <strain evidence="1">ATCC 700755</strain>
    </source>
</reference>
<organism evidence="1 2">
    <name type="scientific">Psychroflexus torquis (strain ATCC 700755 / CIP 106069 / ACAM 623)</name>
    <dbReference type="NCBI Taxonomy" id="313595"/>
    <lineage>
        <taxon>Bacteria</taxon>
        <taxon>Pseudomonadati</taxon>
        <taxon>Bacteroidota</taxon>
        <taxon>Flavobacteriia</taxon>
        <taxon>Flavobacteriales</taxon>
        <taxon>Flavobacteriaceae</taxon>
        <taxon>Psychroflexus</taxon>
    </lineage>
</organism>